<evidence type="ECO:0000256" key="2">
    <source>
        <dbReference type="SAM" id="Phobius"/>
    </source>
</evidence>
<accession>A0A423Q2W4</accession>
<keyword evidence="2" id="KW-0472">Membrane</keyword>
<evidence type="ECO:0000256" key="1">
    <source>
        <dbReference type="SAM" id="MobiDB-lite"/>
    </source>
</evidence>
<dbReference type="AlphaFoldDB" id="A0A423Q2W4"/>
<dbReference type="RefSeq" id="WP_123656796.1">
    <property type="nucleotide sequence ID" value="NZ_AYKG01000001.1"/>
</dbReference>
<keyword evidence="2" id="KW-1133">Transmembrane helix</keyword>
<dbReference type="InParanoid" id="A0A423Q2W4"/>
<evidence type="ECO:0000313" key="4">
    <source>
        <dbReference type="Proteomes" id="UP000285310"/>
    </source>
</evidence>
<dbReference type="OrthoDB" id="6158881at2"/>
<proteinExistence type="predicted"/>
<feature type="transmembrane region" description="Helical" evidence="2">
    <location>
        <begin position="45"/>
        <end position="63"/>
    </location>
</feature>
<name>A0A423Q2W4_9GAMM</name>
<evidence type="ECO:0000313" key="3">
    <source>
        <dbReference type="EMBL" id="ROO32858.1"/>
    </source>
</evidence>
<comment type="caution">
    <text evidence="3">The sequence shown here is derived from an EMBL/GenBank/DDBJ whole genome shotgun (WGS) entry which is preliminary data.</text>
</comment>
<sequence>MFGFLQGFSYGLFLSCLPWFLIGMIDPRMAVPAVPPTRWRAILRYVFGLPFLAFALWLTSLWGGFSPSFNGWVLGLLAIAIEVPVERRWRGWLARRKNQSDQARIEAEARAKQAERERAEREAGTAELDPERPPVDADNVVRALCAAKKRLLEVQRADLAGQADRLYTRYTRVLDTLAAKFDARELTHGRSRAMVGEVCMAAADNLGAMHSLAAGVLGIDTAYVRRRLKQTKHTSHADEREALNQRLALVTDTERRLGDLTARNEAAMTTLDNAAVVMARVQTDRPQAALDADQALNDLQRFLAQAERYGHKS</sequence>
<dbReference type="Proteomes" id="UP000285310">
    <property type="component" value="Unassembled WGS sequence"/>
</dbReference>
<keyword evidence="2" id="KW-0812">Transmembrane</keyword>
<gene>
    <name evidence="3" type="ORF">SAJA_01120</name>
</gene>
<keyword evidence="4" id="KW-1185">Reference proteome</keyword>
<dbReference type="EMBL" id="AYKG01000001">
    <property type="protein sequence ID" value="ROO32858.1"/>
    <property type="molecule type" value="Genomic_DNA"/>
</dbReference>
<feature type="transmembrane region" description="Helical" evidence="2">
    <location>
        <begin position="6"/>
        <end position="25"/>
    </location>
</feature>
<organism evidence="3 4">
    <name type="scientific">Salinisphaera japonica YTM-1</name>
    <dbReference type="NCBI Taxonomy" id="1209778"/>
    <lineage>
        <taxon>Bacteria</taxon>
        <taxon>Pseudomonadati</taxon>
        <taxon>Pseudomonadota</taxon>
        <taxon>Gammaproteobacteria</taxon>
        <taxon>Salinisphaerales</taxon>
        <taxon>Salinisphaeraceae</taxon>
        <taxon>Salinisphaera</taxon>
    </lineage>
</organism>
<reference evidence="3 4" key="1">
    <citation type="submission" date="2013-10" db="EMBL/GenBank/DDBJ databases">
        <title>Salinisphaera japonica YTM-1 Genome Sequencing.</title>
        <authorList>
            <person name="Lai Q."/>
            <person name="Li C."/>
            <person name="Shao Z."/>
        </authorList>
    </citation>
    <scope>NUCLEOTIDE SEQUENCE [LARGE SCALE GENOMIC DNA]</scope>
    <source>
        <strain evidence="3 4">YTM-1</strain>
    </source>
</reference>
<protein>
    <submittedName>
        <fullName evidence="3">Cobyrinic acid ac-diamide synthase</fullName>
    </submittedName>
</protein>
<feature type="region of interest" description="Disordered" evidence="1">
    <location>
        <begin position="104"/>
        <end position="134"/>
    </location>
</feature>